<comment type="caution">
    <text evidence="1">The sequence shown here is derived from an EMBL/GenBank/DDBJ whole genome shotgun (WGS) entry which is preliminary data.</text>
</comment>
<evidence type="ECO:0000313" key="2">
    <source>
        <dbReference type="Proteomes" id="UP000758603"/>
    </source>
</evidence>
<dbReference type="GeneID" id="70127415"/>
<dbReference type="InterPro" id="IPR046486">
    <property type="entry name" value="DUF6579"/>
</dbReference>
<sequence length="275" mass="31048">MIEAGQHLWKASQDIDSLPKAISIINEAIPIFQVMAHSICDSAKVVTSFGNIATALGTVGNLVVTYQGVKALQLIASHLKDINDTLQAQTALMSIEKFPQAVYDLIEEALHNYQDTDEISNWFFVYHPDTIWTPGFHRLVMNRGLHRRFCGHSSQLDAAVVFMLAAREFADRAARHADKRGKQNRRIRLHLLIPAYQPVLIKDPVRFPETLGEFVVHGKIHNSTPLVWINVDADQEHCLSGVGRWQPPSLKWFESMFNQPAAPKTRELGRPLLEE</sequence>
<dbReference type="EMBL" id="JAGPXC010000008">
    <property type="protein sequence ID" value="KAH6647345.1"/>
    <property type="molecule type" value="Genomic_DNA"/>
</dbReference>
<protein>
    <submittedName>
        <fullName evidence="1">Uncharacterized protein</fullName>
    </submittedName>
</protein>
<reference evidence="1" key="1">
    <citation type="journal article" date="2021" name="Nat. Commun.">
        <title>Genetic determinants of endophytism in the Arabidopsis root mycobiome.</title>
        <authorList>
            <person name="Mesny F."/>
            <person name="Miyauchi S."/>
            <person name="Thiergart T."/>
            <person name="Pickel B."/>
            <person name="Atanasova L."/>
            <person name="Karlsson M."/>
            <person name="Huettel B."/>
            <person name="Barry K.W."/>
            <person name="Haridas S."/>
            <person name="Chen C."/>
            <person name="Bauer D."/>
            <person name="Andreopoulos W."/>
            <person name="Pangilinan J."/>
            <person name="LaButti K."/>
            <person name="Riley R."/>
            <person name="Lipzen A."/>
            <person name="Clum A."/>
            <person name="Drula E."/>
            <person name="Henrissat B."/>
            <person name="Kohler A."/>
            <person name="Grigoriev I.V."/>
            <person name="Martin F.M."/>
            <person name="Hacquard S."/>
        </authorList>
    </citation>
    <scope>NUCLEOTIDE SEQUENCE</scope>
    <source>
        <strain evidence="1">MPI-SDFR-AT-0073</strain>
    </source>
</reference>
<dbReference type="AlphaFoldDB" id="A0A9P8RJS4"/>
<evidence type="ECO:0000313" key="1">
    <source>
        <dbReference type="EMBL" id="KAH6647345.1"/>
    </source>
</evidence>
<proteinExistence type="predicted"/>
<dbReference type="Pfam" id="PF20219">
    <property type="entry name" value="DUF6579"/>
    <property type="match status" value="1"/>
</dbReference>
<keyword evidence="2" id="KW-1185">Reference proteome</keyword>
<organism evidence="1 2">
    <name type="scientific">Truncatella angustata</name>
    <dbReference type="NCBI Taxonomy" id="152316"/>
    <lineage>
        <taxon>Eukaryota</taxon>
        <taxon>Fungi</taxon>
        <taxon>Dikarya</taxon>
        <taxon>Ascomycota</taxon>
        <taxon>Pezizomycotina</taxon>
        <taxon>Sordariomycetes</taxon>
        <taxon>Xylariomycetidae</taxon>
        <taxon>Amphisphaeriales</taxon>
        <taxon>Sporocadaceae</taxon>
        <taxon>Truncatella</taxon>
    </lineage>
</organism>
<dbReference type="RefSeq" id="XP_045953857.1">
    <property type="nucleotide sequence ID" value="XM_046098523.1"/>
</dbReference>
<dbReference type="Proteomes" id="UP000758603">
    <property type="component" value="Unassembled WGS sequence"/>
</dbReference>
<gene>
    <name evidence="1" type="ORF">BKA67DRAFT_523955</name>
</gene>
<dbReference type="OrthoDB" id="3852249at2759"/>
<accession>A0A9P8RJS4</accession>
<name>A0A9P8RJS4_9PEZI</name>